<feature type="region of interest" description="Disordered" evidence="1">
    <location>
        <begin position="30"/>
        <end position="52"/>
    </location>
</feature>
<name>A0AAW9A922_9BACL</name>
<accession>A0AAW9A922</accession>
<proteinExistence type="predicted"/>
<dbReference type="Gene3D" id="2.50.20.10">
    <property type="entry name" value="Lipoprotein localisation LolA/LolB/LppX"/>
    <property type="match status" value="1"/>
</dbReference>
<dbReference type="EMBL" id="JAUBDJ010000006">
    <property type="protein sequence ID" value="MDW0117485.1"/>
    <property type="molecule type" value="Genomic_DNA"/>
</dbReference>
<protein>
    <recommendedName>
        <fullName evidence="4">DUF4412 domain-containing protein</fullName>
    </recommendedName>
</protein>
<reference evidence="2 3" key="1">
    <citation type="submission" date="2023-06" db="EMBL/GenBank/DDBJ databases">
        <title>Sporosarcina sp. nov., isolated from Korean traditional fermented seafood 'Jeotgal'.</title>
        <authorList>
            <person name="Yang A.I."/>
            <person name="Shin N.-R."/>
        </authorList>
    </citation>
    <scope>NUCLEOTIDE SEQUENCE [LARGE SCALE GENOMIC DNA]</scope>
    <source>
        <strain evidence="2 3">KCTC43456</strain>
    </source>
</reference>
<evidence type="ECO:0000313" key="2">
    <source>
        <dbReference type="EMBL" id="MDW0117485.1"/>
    </source>
</evidence>
<keyword evidence="3" id="KW-1185">Reference proteome</keyword>
<evidence type="ECO:0000313" key="3">
    <source>
        <dbReference type="Proteomes" id="UP001271648"/>
    </source>
</evidence>
<evidence type="ECO:0000256" key="1">
    <source>
        <dbReference type="SAM" id="MobiDB-lite"/>
    </source>
</evidence>
<gene>
    <name evidence="2" type="ORF">QTL97_11105</name>
</gene>
<comment type="caution">
    <text evidence="2">The sequence shown here is derived from an EMBL/GenBank/DDBJ whole genome shotgun (WGS) entry which is preliminary data.</text>
</comment>
<sequence length="247" mass="28432">MKMQRVRFILLLLIMTMVLIPGCNSGSLPIDHETTDPTTTQTTKKTPESTVTDPLDGLTGANLYNAIMLPKFEDRYMFKMVAENMAGVQEITKYYSNGDFKEFYTQNNETSITVFDDKDKIIYTYSEESPVCHFIQYEPREDGTYEMDPKLLLEVDTLTVSEIIDFNGRVTYYYEREFSGSDSYVSKYWIDVKTKVEMKVEVYLNGDLISQSIVTELQDDYVVPANFFMPPDDKELIDLTDVVSGTH</sequence>
<feature type="compositionally biased region" description="Low complexity" evidence="1">
    <location>
        <begin position="36"/>
        <end position="52"/>
    </location>
</feature>
<organism evidence="2 3">
    <name type="scientific">Sporosarcina thermotolerans</name>
    <dbReference type="NCBI Taxonomy" id="633404"/>
    <lineage>
        <taxon>Bacteria</taxon>
        <taxon>Bacillati</taxon>
        <taxon>Bacillota</taxon>
        <taxon>Bacilli</taxon>
        <taxon>Bacillales</taxon>
        <taxon>Caryophanaceae</taxon>
        <taxon>Sporosarcina</taxon>
    </lineage>
</organism>
<dbReference type="AlphaFoldDB" id="A0AAW9A922"/>
<dbReference type="RefSeq" id="WP_283734365.1">
    <property type="nucleotide sequence ID" value="NZ_CP125968.1"/>
</dbReference>
<dbReference type="Proteomes" id="UP001271648">
    <property type="component" value="Unassembled WGS sequence"/>
</dbReference>
<evidence type="ECO:0008006" key="4">
    <source>
        <dbReference type="Google" id="ProtNLM"/>
    </source>
</evidence>